<dbReference type="SUPFAM" id="SSF54534">
    <property type="entry name" value="FKBP-like"/>
    <property type="match status" value="1"/>
</dbReference>
<keyword evidence="3" id="KW-1185">Reference proteome</keyword>
<dbReference type="InterPro" id="IPR001437">
    <property type="entry name" value="Tscrpt_elong_fac_GreA/B_C"/>
</dbReference>
<evidence type="ECO:0000313" key="2">
    <source>
        <dbReference type="EMBL" id="OAD44813.1"/>
    </source>
</evidence>
<dbReference type="EMBL" id="LVWE01000038">
    <property type="protein sequence ID" value="OAD44813.1"/>
    <property type="molecule type" value="Genomic_DNA"/>
</dbReference>
<gene>
    <name evidence="2" type="ORF">LPB303_10830</name>
</gene>
<organism evidence="2 3">
    <name type="scientific">Polaribacter atrinae</name>
    <dbReference type="NCBI Taxonomy" id="1333662"/>
    <lineage>
        <taxon>Bacteria</taxon>
        <taxon>Pseudomonadati</taxon>
        <taxon>Bacteroidota</taxon>
        <taxon>Flavobacteriia</taxon>
        <taxon>Flavobacteriales</taxon>
        <taxon>Flavobacteriaceae</taxon>
    </lineage>
</organism>
<dbReference type="GO" id="GO:0006354">
    <property type="term" value="P:DNA-templated transcription elongation"/>
    <property type="evidence" value="ECO:0007669"/>
    <property type="project" value="TreeGrafter"/>
</dbReference>
<dbReference type="GO" id="GO:0003677">
    <property type="term" value="F:DNA binding"/>
    <property type="evidence" value="ECO:0007669"/>
    <property type="project" value="InterPro"/>
</dbReference>
<dbReference type="STRING" id="1333662.LPB303_10830"/>
<dbReference type="PANTHER" id="PTHR30437:SF5">
    <property type="entry name" value="REGULATOR OF NUCLEOSIDE DIPHOSPHATE KINASE"/>
    <property type="match status" value="1"/>
</dbReference>
<dbReference type="Gene3D" id="3.10.50.30">
    <property type="entry name" value="Transcription elongation factor, GreA/GreB, C-terminal domain"/>
    <property type="match status" value="1"/>
</dbReference>
<dbReference type="PANTHER" id="PTHR30437">
    <property type="entry name" value="TRANSCRIPTION ELONGATION FACTOR GREA"/>
    <property type="match status" value="1"/>
</dbReference>
<reference evidence="2 3" key="1">
    <citation type="submission" date="2016-02" db="EMBL/GenBank/DDBJ databases">
        <title>Draft genome sequence of Polaribacter atrinae KACC17473.</title>
        <authorList>
            <person name="Shin S.-K."/>
            <person name="Yi H."/>
        </authorList>
    </citation>
    <scope>NUCLEOTIDE SEQUENCE [LARGE SCALE GENOMIC DNA]</scope>
    <source>
        <strain evidence="2 3">KACC 17473</strain>
    </source>
</reference>
<evidence type="ECO:0000313" key="3">
    <source>
        <dbReference type="Proteomes" id="UP000076923"/>
    </source>
</evidence>
<evidence type="ECO:0000259" key="1">
    <source>
        <dbReference type="Pfam" id="PF01272"/>
    </source>
</evidence>
<dbReference type="Pfam" id="PF01272">
    <property type="entry name" value="GreA_GreB"/>
    <property type="match status" value="1"/>
</dbReference>
<comment type="caution">
    <text evidence="2">The sequence shown here is derived from an EMBL/GenBank/DDBJ whole genome shotgun (WGS) entry which is preliminary data.</text>
</comment>
<protein>
    <recommendedName>
        <fullName evidence="1">Transcription elongation factor GreA/GreB C-terminal domain-containing protein</fullName>
    </recommendedName>
</protein>
<feature type="domain" description="Transcription elongation factor GreA/GreB C-terminal" evidence="1">
    <location>
        <begin position="55"/>
        <end position="129"/>
    </location>
</feature>
<dbReference type="Proteomes" id="UP000076923">
    <property type="component" value="Unassembled WGS sequence"/>
</dbReference>
<proteinExistence type="predicted"/>
<dbReference type="GO" id="GO:0032784">
    <property type="term" value="P:regulation of DNA-templated transcription elongation"/>
    <property type="evidence" value="ECO:0007669"/>
    <property type="project" value="InterPro"/>
</dbReference>
<dbReference type="InterPro" id="IPR036953">
    <property type="entry name" value="GreA/GreB_C_sf"/>
</dbReference>
<accession>A0A176TBA4</accession>
<dbReference type="GO" id="GO:0070063">
    <property type="term" value="F:RNA polymerase binding"/>
    <property type="evidence" value="ECO:0007669"/>
    <property type="project" value="InterPro"/>
</dbReference>
<name>A0A176TBA4_9FLAO</name>
<dbReference type="OrthoDB" id="192847at2"/>
<dbReference type="RefSeq" id="WP_068450053.1">
    <property type="nucleotide sequence ID" value="NZ_CANKUV010000013.1"/>
</dbReference>
<sequence>MKYGQLIIEEKEFLIVEKLLNLNKVVESKTVKSHIFKLQEELRNLTKVVTEKEIPKDVVRLNSSVTVRALDGLWEKTFELVVPSKGNVLENKISLLLPMGTAVFGYAKGDLILWDFPGGIKELKVLEVMQPESITK</sequence>
<dbReference type="InterPro" id="IPR023459">
    <property type="entry name" value="Tscrpt_elong_fac_GreA/B_fam"/>
</dbReference>
<dbReference type="AlphaFoldDB" id="A0A176TBA4"/>